<keyword evidence="1" id="KW-0805">Transcription regulation</keyword>
<evidence type="ECO:0000256" key="4">
    <source>
        <dbReference type="PROSITE-ProRule" id="PRU00335"/>
    </source>
</evidence>
<dbReference type="InterPro" id="IPR009057">
    <property type="entry name" value="Homeodomain-like_sf"/>
</dbReference>
<dbReference type="InterPro" id="IPR041484">
    <property type="entry name" value="TetR_C_25"/>
</dbReference>
<evidence type="ECO:0000256" key="3">
    <source>
        <dbReference type="ARBA" id="ARBA00023163"/>
    </source>
</evidence>
<proteinExistence type="predicted"/>
<keyword evidence="3" id="KW-0804">Transcription</keyword>
<dbReference type="InterPro" id="IPR050109">
    <property type="entry name" value="HTH-type_TetR-like_transc_reg"/>
</dbReference>
<dbReference type="PANTHER" id="PTHR30055">
    <property type="entry name" value="HTH-TYPE TRANSCRIPTIONAL REGULATOR RUTR"/>
    <property type="match status" value="1"/>
</dbReference>
<dbReference type="SUPFAM" id="SSF46689">
    <property type="entry name" value="Homeodomain-like"/>
    <property type="match status" value="1"/>
</dbReference>
<keyword evidence="2 4" id="KW-0238">DNA-binding</keyword>
<dbReference type="InterPro" id="IPR001647">
    <property type="entry name" value="HTH_TetR"/>
</dbReference>
<accession>A0A1G9IZJ8</accession>
<dbReference type="EMBL" id="FNDJ01000024">
    <property type="protein sequence ID" value="SDL30649.1"/>
    <property type="molecule type" value="Genomic_DNA"/>
</dbReference>
<dbReference type="AlphaFoldDB" id="A0A1G9IZJ8"/>
<evidence type="ECO:0000256" key="2">
    <source>
        <dbReference type="ARBA" id="ARBA00023125"/>
    </source>
</evidence>
<dbReference type="Gene3D" id="1.10.357.10">
    <property type="entry name" value="Tetracycline Repressor, domain 2"/>
    <property type="match status" value="1"/>
</dbReference>
<dbReference type="GO" id="GO:0003700">
    <property type="term" value="F:DNA-binding transcription factor activity"/>
    <property type="evidence" value="ECO:0007669"/>
    <property type="project" value="TreeGrafter"/>
</dbReference>
<keyword evidence="7" id="KW-1185">Reference proteome</keyword>
<sequence>MVSVLTMRSETDDLTARARIRNAALELFGTEGVNRVSLRAVAARAGVSHALVLHHFGTKEGLRQECDAYVISLIRGGPGVEALEDTGGLAAMLEAGAPVRRYLGRAFLDGTPAAATLFDEIVEVTGRWLEQGVAEGWARPSDDPRARAAIYVTWLLAPLAFDGHLSRVLDMSDVHDMDATMRYSRAGIEIFTRGLFTDDRALSAWDAVRKQRGSR</sequence>
<dbReference type="Pfam" id="PF00440">
    <property type="entry name" value="TetR_N"/>
    <property type="match status" value="1"/>
</dbReference>
<dbReference type="GO" id="GO:0000976">
    <property type="term" value="F:transcription cis-regulatory region binding"/>
    <property type="evidence" value="ECO:0007669"/>
    <property type="project" value="TreeGrafter"/>
</dbReference>
<evidence type="ECO:0000313" key="7">
    <source>
        <dbReference type="Proteomes" id="UP000199202"/>
    </source>
</evidence>
<evidence type="ECO:0000256" key="1">
    <source>
        <dbReference type="ARBA" id="ARBA00023015"/>
    </source>
</evidence>
<dbReference type="PRINTS" id="PR00455">
    <property type="entry name" value="HTHTETR"/>
</dbReference>
<evidence type="ECO:0000259" key="5">
    <source>
        <dbReference type="PROSITE" id="PS50977"/>
    </source>
</evidence>
<dbReference type="PANTHER" id="PTHR30055:SF234">
    <property type="entry name" value="HTH-TYPE TRANSCRIPTIONAL REGULATOR BETI"/>
    <property type="match status" value="1"/>
</dbReference>
<evidence type="ECO:0000313" key="6">
    <source>
        <dbReference type="EMBL" id="SDL30649.1"/>
    </source>
</evidence>
<feature type="DNA-binding region" description="H-T-H motif" evidence="4">
    <location>
        <begin position="37"/>
        <end position="56"/>
    </location>
</feature>
<dbReference type="PROSITE" id="PS50977">
    <property type="entry name" value="HTH_TETR_2"/>
    <property type="match status" value="1"/>
</dbReference>
<dbReference type="STRING" id="633440.SAMN05421869_12499"/>
<protein>
    <submittedName>
        <fullName evidence="6">DNA-binding transcriptional regulator, AcrR family</fullName>
    </submittedName>
</protein>
<name>A0A1G9IZJ8_9ACTN</name>
<dbReference type="Proteomes" id="UP000199202">
    <property type="component" value="Unassembled WGS sequence"/>
</dbReference>
<organism evidence="6 7">
    <name type="scientific">Nonomuraea jiangxiensis</name>
    <dbReference type="NCBI Taxonomy" id="633440"/>
    <lineage>
        <taxon>Bacteria</taxon>
        <taxon>Bacillati</taxon>
        <taxon>Actinomycetota</taxon>
        <taxon>Actinomycetes</taxon>
        <taxon>Streptosporangiales</taxon>
        <taxon>Streptosporangiaceae</taxon>
        <taxon>Nonomuraea</taxon>
    </lineage>
</organism>
<feature type="domain" description="HTH tetR-type" evidence="5">
    <location>
        <begin position="14"/>
        <end position="74"/>
    </location>
</feature>
<gene>
    <name evidence="6" type="ORF">SAMN05421869_12499</name>
</gene>
<dbReference type="Pfam" id="PF17933">
    <property type="entry name" value="TetR_C_25"/>
    <property type="match status" value="1"/>
</dbReference>
<reference evidence="6 7" key="1">
    <citation type="submission" date="2016-10" db="EMBL/GenBank/DDBJ databases">
        <authorList>
            <person name="de Groot N.N."/>
        </authorList>
    </citation>
    <scope>NUCLEOTIDE SEQUENCE [LARGE SCALE GENOMIC DNA]</scope>
    <source>
        <strain evidence="6 7">CGMCC 4.6533</strain>
    </source>
</reference>